<accession>G7DUH0</accession>
<proteinExistence type="predicted"/>
<feature type="region of interest" description="Disordered" evidence="1">
    <location>
        <begin position="187"/>
        <end position="358"/>
    </location>
</feature>
<reference evidence="2 3" key="2">
    <citation type="journal article" date="2012" name="Open Biol.">
        <title>Characteristics of nucleosomes and linker DNA regions on the genome of the basidiomycete Mixia osmundae revealed by mono- and dinucleosome mapping.</title>
        <authorList>
            <person name="Nishida H."/>
            <person name="Kondo S."/>
            <person name="Matsumoto T."/>
            <person name="Suzuki Y."/>
            <person name="Yoshikawa H."/>
            <person name="Taylor T.D."/>
            <person name="Sugiyama J."/>
        </authorList>
    </citation>
    <scope>NUCLEOTIDE SEQUENCE [LARGE SCALE GENOMIC DNA]</scope>
    <source>
        <strain evidence="3">CBS 9802 / IAM 14324 / JCM 22182 / KY 12970</strain>
    </source>
</reference>
<dbReference type="RefSeq" id="XP_014569660.1">
    <property type="nucleotide sequence ID" value="XM_014714174.1"/>
</dbReference>
<dbReference type="InParanoid" id="G7DUH0"/>
<comment type="caution">
    <text evidence="2">The sequence shown here is derived from an EMBL/GenBank/DDBJ whole genome shotgun (WGS) entry which is preliminary data.</text>
</comment>
<sequence>MAESEYIADSQELSELPVYSSGHADQPDAPHVPQDRLLETASSASFTTPDHTYHLGPGAFMSAAGERTPLTFDLTSPAALTLPNGGQTAPLTSLTSASTATVVGTAALNDFSLPSLGLPITSPAPQLRARSKTTEIEPNQAGGSPAELTRKISRPLTASQMHDWQLSDPMGNLSDVEIDDLMTPFPAIADMSNDQRPSATTTEQVAHASSDSFKVKARKASRRSRPVVMSSDSEAEMPARSEPKRQTSSARKRKQKSLSPTPLNAAVTPASEAQLLLEDQQYKKRDDWQKPAGSNGKFVRRDKEDASELGTEPPAIVKVTKANKTKRKVAGAELQSLGKKPRSRNARGKQADAALSAEFIGDDDLADDVISQLDPAMRISHASNADSHQSGRKSSLVSRSAVRSPTDAQAGMVKRVTFSEGEESSARQRGESTSPSKSCKATDTQTASLSEHERTPHTSSHAESSSVSIPRKRQRQSSRPILSDDEERPRDARASVMNVSSSLRTSDRRQQKTQKPQALCSAQSSMSSGSSVGLAAELATTVDASVHSASRDNKSADLSLAAECDTREDYHVVVSATLATLSDQVECGSSVSSPLAAKTRKGDLIESTGRVRELTPEPSASTSRLNHSSQLDAEEDSNTLKSGYKLDGMSQNLVKRHALKPLALNATTASNLPASNLPTSKQKGLAAILSTKSTGVKNPGLSRNTRLPALHRNLKPVVNRKALPTAQPKHKPTEVFSDDEPLDPRLEPQEWWGEDEFYTYQKLLRAKGTTE</sequence>
<evidence type="ECO:0000313" key="3">
    <source>
        <dbReference type="Proteomes" id="UP000009131"/>
    </source>
</evidence>
<feature type="compositionally biased region" description="Polar residues" evidence="1">
    <location>
        <begin position="381"/>
        <end position="407"/>
    </location>
</feature>
<feature type="region of interest" description="Disordered" evidence="1">
    <location>
        <begin position="724"/>
        <end position="748"/>
    </location>
</feature>
<evidence type="ECO:0000256" key="1">
    <source>
        <dbReference type="SAM" id="MobiDB-lite"/>
    </source>
</evidence>
<feature type="region of interest" description="Disordered" evidence="1">
    <location>
        <begin position="380"/>
        <end position="527"/>
    </location>
</feature>
<feature type="region of interest" description="Disordered" evidence="1">
    <location>
        <begin position="589"/>
        <end position="608"/>
    </location>
</feature>
<dbReference type="EMBL" id="BABT02000028">
    <property type="protein sequence ID" value="GAA94230.1"/>
    <property type="molecule type" value="Genomic_DNA"/>
</dbReference>
<feature type="compositionally biased region" description="Low complexity" evidence="1">
    <location>
        <begin position="459"/>
        <end position="468"/>
    </location>
</feature>
<protein>
    <submittedName>
        <fullName evidence="2">Uncharacterized protein</fullName>
    </submittedName>
</protein>
<dbReference type="Proteomes" id="UP000009131">
    <property type="component" value="Unassembled WGS sequence"/>
</dbReference>
<keyword evidence="3" id="KW-1185">Reference proteome</keyword>
<feature type="compositionally biased region" description="Polar residues" evidence="1">
    <location>
        <begin position="192"/>
        <end position="212"/>
    </location>
</feature>
<feature type="compositionally biased region" description="Polar residues" evidence="1">
    <location>
        <begin position="40"/>
        <end position="50"/>
    </location>
</feature>
<feature type="region of interest" description="Disordered" evidence="1">
    <location>
        <begin position="613"/>
        <end position="638"/>
    </location>
</feature>
<gene>
    <name evidence="2" type="primary">Mo00879</name>
    <name evidence="2" type="ORF">E5Q_00879</name>
</gene>
<evidence type="ECO:0000313" key="2">
    <source>
        <dbReference type="EMBL" id="GAA94230.1"/>
    </source>
</evidence>
<feature type="region of interest" description="Disordered" evidence="1">
    <location>
        <begin position="1"/>
        <end position="50"/>
    </location>
</feature>
<feature type="compositionally biased region" description="Basic and acidic residues" evidence="1">
    <location>
        <begin position="280"/>
        <end position="289"/>
    </location>
</feature>
<feature type="compositionally biased region" description="Basic and acidic residues" evidence="1">
    <location>
        <begin position="25"/>
        <end position="38"/>
    </location>
</feature>
<feature type="compositionally biased region" description="Polar residues" evidence="1">
    <location>
        <begin position="431"/>
        <end position="449"/>
    </location>
</feature>
<feature type="compositionally biased region" description="Polar residues" evidence="1">
    <location>
        <begin position="618"/>
        <end position="631"/>
    </location>
</feature>
<organism evidence="2 3">
    <name type="scientific">Mixia osmundae (strain CBS 9802 / IAM 14324 / JCM 22182 / KY 12970)</name>
    <dbReference type="NCBI Taxonomy" id="764103"/>
    <lineage>
        <taxon>Eukaryota</taxon>
        <taxon>Fungi</taxon>
        <taxon>Dikarya</taxon>
        <taxon>Basidiomycota</taxon>
        <taxon>Pucciniomycotina</taxon>
        <taxon>Mixiomycetes</taxon>
        <taxon>Mixiales</taxon>
        <taxon>Mixiaceae</taxon>
        <taxon>Mixia</taxon>
    </lineage>
</organism>
<reference evidence="2 3" key="1">
    <citation type="journal article" date="2011" name="J. Gen. Appl. Microbiol.">
        <title>Draft genome sequencing of the enigmatic basidiomycete Mixia osmundae.</title>
        <authorList>
            <person name="Nishida H."/>
            <person name="Nagatsuka Y."/>
            <person name="Sugiyama J."/>
        </authorList>
    </citation>
    <scope>NUCLEOTIDE SEQUENCE [LARGE SCALE GENOMIC DNA]</scope>
    <source>
        <strain evidence="3">CBS 9802 / IAM 14324 / JCM 22182 / KY 12970</strain>
    </source>
</reference>
<name>G7DUH0_MIXOS</name>
<feature type="compositionally biased region" description="Basic residues" evidence="1">
    <location>
        <begin position="215"/>
        <end position="225"/>
    </location>
</feature>
<dbReference type="AlphaFoldDB" id="G7DUH0"/>
<dbReference type="HOGENOM" id="CLU_363316_0_0_1"/>